<evidence type="ECO:0000313" key="2">
    <source>
        <dbReference type="Proteomes" id="UP001150603"/>
    </source>
</evidence>
<gene>
    <name evidence="1" type="ORF">FBU59_006947</name>
</gene>
<name>A0ACC1IYI2_9FUNG</name>
<dbReference type="Proteomes" id="UP001150603">
    <property type="component" value="Unassembled WGS sequence"/>
</dbReference>
<accession>A0ACC1IYI2</accession>
<organism evidence="1 2">
    <name type="scientific">Linderina macrospora</name>
    <dbReference type="NCBI Taxonomy" id="4868"/>
    <lineage>
        <taxon>Eukaryota</taxon>
        <taxon>Fungi</taxon>
        <taxon>Fungi incertae sedis</taxon>
        <taxon>Zoopagomycota</taxon>
        <taxon>Kickxellomycotina</taxon>
        <taxon>Kickxellomycetes</taxon>
        <taxon>Kickxellales</taxon>
        <taxon>Kickxellaceae</taxon>
        <taxon>Linderina</taxon>
    </lineage>
</organism>
<keyword evidence="2" id="KW-1185">Reference proteome</keyword>
<evidence type="ECO:0000313" key="1">
    <source>
        <dbReference type="EMBL" id="KAJ1930770.1"/>
    </source>
</evidence>
<dbReference type="EMBL" id="JANBPW010006365">
    <property type="protein sequence ID" value="KAJ1930770.1"/>
    <property type="molecule type" value="Genomic_DNA"/>
</dbReference>
<reference evidence="1" key="1">
    <citation type="submission" date="2022-07" db="EMBL/GenBank/DDBJ databases">
        <title>Phylogenomic reconstructions and comparative analyses of Kickxellomycotina fungi.</title>
        <authorList>
            <person name="Reynolds N.K."/>
            <person name="Stajich J.E."/>
            <person name="Barry K."/>
            <person name="Grigoriev I.V."/>
            <person name="Crous P."/>
            <person name="Smith M.E."/>
        </authorList>
    </citation>
    <scope>NUCLEOTIDE SEQUENCE</scope>
    <source>
        <strain evidence="1">NRRL 5244</strain>
    </source>
</reference>
<protein>
    <submittedName>
        <fullName evidence="1">Uncharacterized protein</fullName>
    </submittedName>
</protein>
<proteinExistence type="predicted"/>
<sequence>MPASIAMNCNRKLARRLREWANIAGLKSFTLLDLNEFMNLLRQPEIVGALGLTEMNKSCLGANFFNLLEPTESM</sequence>
<comment type="caution">
    <text evidence="1">The sequence shown here is derived from an EMBL/GenBank/DDBJ whole genome shotgun (WGS) entry which is preliminary data.</text>
</comment>